<gene>
    <name evidence="3" type="ORF">FPY71_11270</name>
</gene>
<keyword evidence="1" id="KW-0809">Transit peptide</keyword>
<evidence type="ECO:0000256" key="1">
    <source>
        <dbReference type="ARBA" id="ARBA00022946"/>
    </source>
</evidence>
<dbReference type="EMBL" id="VTWH01000002">
    <property type="protein sequence ID" value="KAA0971279.1"/>
    <property type="molecule type" value="Genomic_DNA"/>
</dbReference>
<evidence type="ECO:0000259" key="2">
    <source>
        <dbReference type="Pfam" id="PF25455"/>
    </source>
</evidence>
<dbReference type="InterPro" id="IPR017703">
    <property type="entry name" value="YgfZ/GCV_T_CS"/>
</dbReference>
<accession>A0A5B0E1E5</accession>
<comment type="caution">
    <text evidence="3">The sequence shown here is derived from an EMBL/GenBank/DDBJ whole genome shotgun (WGS) entry which is preliminary data.</text>
</comment>
<feature type="domain" description="CAF17 C-terminal" evidence="2">
    <location>
        <begin position="196"/>
        <end position="267"/>
    </location>
</feature>
<evidence type="ECO:0000313" key="3">
    <source>
        <dbReference type="EMBL" id="KAA0971279.1"/>
    </source>
</evidence>
<dbReference type="InterPro" id="IPR045179">
    <property type="entry name" value="YgfZ/GcvT"/>
</dbReference>
<sequence length="277" mass="29712">MPSALLSDRATLHLTGADALPFLQNLVTAELSDLAPDEARPAALLSPQGKILFDFLISRVDAGLRIDLAKAAVDALTKRLTMYKLRAQVTILVSDEAVATFWEEETRPQWLADKRFPDKQVYRAYGAAAAQAGHATKEFRALRIGSGVAEAEADFPAADVFPHDVLLDQNGGVSFKKGCFIGQEVVSRMQHRATARRRIMVLRAQSHITEGANVESGAKAIGTVLAACETVAMAIVRIDRLADALSAGQEIVVDGVAVEAEIPAWAGYGLPQPGEPE</sequence>
<dbReference type="InterPro" id="IPR027266">
    <property type="entry name" value="TrmE/GcvT-like"/>
</dbReference>
<dbReference type="PANTHER" id="PTHR22602:SF0">
    <property type="entry name" value="TRANSFERASE CAF17, MITOCHONDRIAL-RELATED"/>
    <property type="match status" value="1"/>
</dbReference>
<dbReference type="AlphaFoldDB" id="A0A5B0E1E5"/>
<dbReference type="Pfam" id="PF25455">
    <property type="entry name" value="Beta-barrel_CAF17_C"/>
    <property type="match status" value="1"/>
</dbReference>
<dbReference type="Gene3D" id="3.30.1360.120">
    <property type="entry name" value="Probable tRNA modification gtpase trme, domain 1"/>
    <property type="match status" value="1"/>
</dbReference>
<proteinExistence type="predicted"/>
<dbReference type="Proteomes" id="UP000324738">
    <property type="component" value="Unassembled WGS sequence"/>
</dbReference>
<dbReference type="GO" id="GO:0016226">
    <property type="term" value="P:iron-sulfur cluster assembly"/>
    <property type="evidence" value="ECO:0007669"/>
    <property type="project" value="TreeGrafter"/>
</dbReference>
<reference evidence="3 4" key="1">
    <citation type="submission" date="2019-08" db="EMBL/GenBank/DDBJ databases">
        <title>Aureimonas fodiniaquatilis sp. nov., isolated from a coal mine wastewater.</title>
        <authorList>
            <person name="Kim W."/>
        </authorList>
    </citation>
    <scope>NUCLEOTIDE SEQUENCE [LARGE SCALE GENOMIC DNA]</scope>
    <source>
        <strain evidence="3 4">CAU 1482</strain>
    </source>
</reference>
<keyword evidence="4" id="KW-1185">Reference proteome</keyword>
<dbReference type="SUPFAM" id="SSF103025">
    <property type="entry name" value="Folate-binding domain"/>
    <property type="match status" value="1"/>
</dbReference>
<protein>
    <submittedName>
        <fullName evidence="3">Folate-binding protein YgfZ</fullName>
    </submittedName>
</protein>
<dbReference type="PANTHER" id="PTHR22602">
    <property type="entry name" value="TRANSFERASE CAF17, MITOCHONDRIAL-RELATED"/>
    <property type="match status" value="1"/>
</dbReference>
<dbReference type="OrthoDB" id="9796287at2"/>
<evidence type="ECO:0000313" key="4">
    <source>
        <dbReference type="Proteomes" id="UP000324738"/>
    </source>
</evidence>
<dbReference type="InterPro" id="IPR057460">
    <property type="entry name" value="CAF17_C"/>
</dbReference>
<dbReference type="NCBIfam" id="TIGR03317">
    <property type="entry name" value="ygfZ_signature"/>
    <property type="match status" value="1"/>
</dbReference>
<dbReference type="Gene3D" id="2.40.30.160">
    <property type="match status" value="1"/>
</dbReference>
<organism evidence="3 4">
    <name type="scientific">Aureimonas fodinaquatilis</name>
    <dbReference type="NCBI Taxonomy" id="2565783"/>
    <lineage>
        <taxon>Bacteria</taxon>
        <taxon>Pseudomonadati</taxon>
        <taxon>Pseudomonadota</taxon>
        <taxon>Alphaproteobacteria</taxon>
        <taxon>Hyphomicrobiales</taxon>
        <taxon>Aurantimonadaceae</taxon>
        <taxon>Aureimonas</taxon>
    </lineage>
</organism>
<name>A0A5B0E1E5_9HYPH</name>
<dbReference type="PIRSF" id="PIRSF006487">
    <property type="entry name" value="GcvT"/>
    <property type="match status" value="1"/>
</dbReference>